<dbReference type="InterPro" id="IPR035940">
    <property type="entry name" value="CAP_sf"/>
</dbReference>
<dbReference type="PROSITE" id="PS51257">
    <property type="entry name" value="PROKAR_LIPOPROTEIN"/>
    <property type="match status" value="1"/>
</dbReference>
<dbReference type="RefSeq" id="WP_183219649.1">
    <property type="nucleotide sequence ID" value="NZ_CP123998.1"/>
</dbReference>
<proteinExistence type="predicted"/>
<dbReference type="InterPro" id="IPR014044">
    <property type="entry name" value="CAP_dom"/>
</dbReference>
<dbReference type="Proteomes" id="UP000555838">
    <property type="component" value="Unassembled WGS sequence"/>
</dbReference>
<gene>
    <name evidence="2" type="ORF">HNP68_000258</name>
</gene>
<feature type="domain" description="SCP" evidence="1">
    <location>
        <begin position="35"/>
        <end position="147"/>
    </location>
</feature>
<accession>A0ABR6P8S2</accession>
<keyword evidence="3" id="KW-1185">Reference proteome</keyword>
<organism evidence="2 3">
    <name type="scientific">Borreliella yangtzensis</name>
    <dbReference type="NCBI Taxonomy" id="683292"/>
    <lineage>
        <taxon>Bacteria</taxon>
        <taxon>Pseudomonadati</taxon>
        <taxon>Spirochaetota</taxon>
        <taxon>Spirochaetia</taxon>
        <taxon>Spirochaetales</taxon>
        <taxon>Borreliaceae</taxon>
        <taxon>Borreliella</taxon>
    </lineage>
</organism>
<evidence type="ECO:0000313" key="2">
    <source>
        <dbReference type="EMBL" id="MBB6042674.1"/>
    </source>
</evidence>
<reference evidence="2 3" key="1">
    <citation type="submission" date="2020-08" db="EMBL/GenBank/DDBJ databases">
        <title>Genomic Encyclopedia of Type Strains, Phase IV (KMG-IV): sequencing the most valuable type-strain genomes for metagenomic binning, comparative biology and taxonomic classification.</title>
        <authorList>
            <person name="Goeker M."/>
        </authorList>
    </citation>
    <scope>NUCLEOTIDE SEQUENCE [LARGE SCALE GENOMIC DNA]</scope>
    <source>
        <strain evidence="2 3">DSM 24625</strain>
    </source>
</reference>
<name>A0ABR6P8S2_9SPIR</name>
<dbReference type="CDD" id="cd05379">
    <property type="entry name" value="CAP_bacterial"/>
    <property type="match status" value="1"/>
</dbReference>
<dbReference type="Gene3D" id="3.40.33.10">
    <property type="entry name" value="CAP"/>
    <property type="match status" value="1"/>
</dbReference>
<evidence type="ECO:0000259" key="1">
    <source>
        <dbReference type="Pfam" id="PF00188"/>
    </source>
</evidence>
<dbReference type="SUPFAM" id="SSF55797">
    <property type="entry name" value="PR-1-like"/>
    <property type="match status" value="1"/>
</dbReference>
<dbReference type="PANTHER" id="PTHR31157">
    <property type="entry name" value="SCP DOMAIN-CONTAINING PROTEIN"/>
    <property type="match status" value="1"/>
</dbReference>
<evidence type="ECO:0000313" key="3">
    <source>
        <dbReference type="Proteomes" id="UP000555838"/>
    </source>
</evidence>
<comment type="caution">
    <text evidence="2">The sequence shown here is derived from an EMBL/GenBank/DDBJ whole genome shotgun (WGS) entry which is preliminary data.</text>
</comment>
<dbReference type="EMBL" id="JACHFG010000001">
    <property type="protein sequence ID" value="MBB6042674.1"/>
    <property type="molecule type" value="Genomic_DNA"/>
</dbReference>
<sequence length="165" mass="18956">MKKLILIFAVFLSQACNLNTVHPVDTKKDMEILYSEIAELRRKLNLNHLEIDDTLEKVAKEYAIKLGENKTLTHTLFGTTPMKRIHKYDESFSITREILASGIELDSVVNAWLNSPSHKKALINTDTNKIGGYRLKTADNINIFVVLFGKKEKRRIDTIKTYTVY</sequence>
<protein>
    <submittedName>
        <fullName evidence="2">Uncharacterized protein YkwD</fullName>
    </submittedName>
</protein>
<dbReference type="PANTHER" id="PTHR31157:SF1">
    <property type="entry name" value="SCP DOMAIN-CONTAINING PROTEIN"/>
    <property type="match status" value="1"/>
</dbReference>
<dbReference type="Pfam" id="PF00188">
    <property type="entry name" value="CAP"/>
    <property type="match status" value="1"/>
</dbReference>